<protein>
    <submittedName>
        <fullName evidence="2">Amidohydrolase family protein</fullName>
    </submittedName>
</protein>
<dbReference type="InterPro" id="IPR051781">
    <property type="entry name" value="Metallo-dep_Hydrolase"/>
</dbReference>
<dbReference type="Gene3D" id="3.20.20.140">
    <property type="entry name" value="Metal-dependent hydrolases"/>
    <property type="match status" value="1"/>
</dbReference>
<reference evidence="2" key="2">
    <citation type="journal article" date="2021" name="PeerJ">
        <title>Extensive microbial diversity within the chicken gut microbiome revealed by metagenomics and culture.</title>
        <authorList>
            <person name="Gilroy R."/>
            <person name="Ravi A."/>
            <person name="Getino M."/>
            <person name="Pursley I."/>
            <person name="Horton D.L."/>
            <person name="Alikhan N.F."/>
            <person name="Baker D."/>
            <person name="Gharbi K."/>
            <person name="Hall N."/>
            <person name="Watson M."/>
            <person name="Adriaenssens E.M."/>
            <person name="Foster-Nyarko E."/>
            <person name="Jarju S."/>
            <person name="Secka A."/>
            <person name="Antonio M."/>
            <person name="Oren A."/>
            <person name="Chaudhuri R.R."/>
            <person name="La Ragione R."/>
            <person name="Hildebrand F."/>
            <person name="Pallen M.J."/>
        </authorList>
    </citation>
    <scope>NUCLEOTIDE SEQUENCE</scope>
    <source>
        <strain evidence="2">ChiGjej1B1-24693</strain>
    </source>
</reference>
<sequence length="425" mass="44405">MSSTTPVERWLCVEQLYDGTGTDPVRDRAVGIRGTEIVAVTSIEDLPSDAEVEHLPGATLVPGLVDAHVHLLFSCDVDHERTRHRFETSDDAALTAIGVRNAAESLLGGVTTVRDCGDTRGIVGRIRDSVATGWTLGPTILTAGAPLTTPQGHLHWCGNGLAGPDQIAASIERLADNGADLVKIMTSGGTMTRESDPLSAQFGDAEVELAVRTAHARGLPVAAHAQNVASIRGAVHAGVDTIEHCLWRDGEGQPAEPQDLVRLLVGSSSTVVLTLAGIQRALVDGAVGFSDQERADAVAASPTGDLVRDFAWARQLREAGIAVVVGSDAGVRFTGFRDFADSVHCATVALDCSLGEAIAMTTSLAAEAIGQGDRVGRIAPGMQADLVVLDGTSEQRLGAVRQVIRSGRTVVRDGALVMPRPTALH</sequence>
<dbReference type="GO" id="GO:0016810">
    <property type="term" value="F:hydrolase activity, acting on carbon-nitrogen (but not peptide) bonds"/>
    <property type="evidence" value="ECO:0007669"/>
    <property type="project" value="InterPro"/>
</dbReference>
<dbReference type="InterPro" id="IPR006680">
    <property type="entry name" value="Amidohydro-rel"/>
</dbReference>
<dbReference type="SUPFAM" id="SSF51556">
    <property type="entry name" value="Metallo-dependent hydrolases"/>
    <property type="match status" value="1"/>
</dbReference>
<dbReference type="AlphaFoldDB" id="A0A9D1GV41"/>
<comment type="caution">
    <text evidence="2">The sequence shown here is derived from an EMBL/GenBank/DDBJ whole genome shotgun (WGS) entry which is preliminary data.</text>
</comment>
<dbReference type="PANTHER" id="PTHR43135">
    <property type="entry name" value="ALPHA-D-RIBOSE 1-METHYLPHOSPHONATE 5-TRIPHOSPHATE DIPHOSPHATASE"/>
    <property type="match status" value="1"/>
</dbReference>
<name>A0A9D1GV41_9ACTN</name>
<dbReference type="EMBL" id="DVLP01000021">
    <property type="protein sequence ID" value="HIT74079.1"/>
    <property type="molecule type" value="Genomic_DNA"/>
</dbReference>
<evidence type="ECO:0000259" key="1">
    <source>
        <dbReference type="Pfam" id="PF01979"/>
    </source>
</evidence>
<reference evidence="2" key="1">
    <citation type="submission" date="2020-10" db="EMBL/GenBank/DDBJ databases">
        <authorList>
            <person name="Gilroy R."/>
        </authorList>
    </citation>
    <scope>NUCLEOTIDE SEQUENCE</scope>
    <source>
        <strain evidence="2">ChiGjej1B1-24693</strain>
    </source>
</reference>
<dbReference type="InterPro" id="IPR032466">
    <property type="entry name" value="Metal_Hydrolase"/>
</dbReference>
<dbReference type="Gene3D" id="2.30.40.10">
    <property type="entry name" value="Urease, subunit C, domain 1"/>
    <property type="match status" value="1"/>
</dbReference>
<dbReference type="PANTHER" id="PTHR43135:SF3">
    <property type="entry name" value="ALPHA-D-RIBOSE 1-METHYLPHOSPHONATE 5-TRIPHOSPHATE DIPHOSPHATASE"/>
    <property type="match status" value="1"/>
</dbReference>
<dbReference type="InterPro" id="IPR011059">
    <property type="entry name" value="Metal-dep_hydrolase_composite"/>
</dbReference>
<dbReference type="Pfam" id="PF01979">
    <property type="entry name" value="Amidohydro_1"/>
    <property type="match status" value="1"/>
</dbReference>
<dbReference type="Proteomes" id="UP000886842">
    <property type="component" value="Unassembled WGS sequence"/>
</dbReference>
<proteinExistence type="predicted"/>
<feature type="domain" description="Amidohydrolase-related" evidence="1">
    <location>
        <begin position="59"/>
        <end position="410"/>
    </location>
</feature>
<evidence type="ECO:0000313" key="3">
    <source>
        <dbReference type="Proteomes" id="UP000886842"/>
    </source>
</evidence>
<evidence type="ECO:0000313" key="2">
    <source>
        <dbReference type="EMBL" id="HIT74079.1"/>
    </source>
</evidence>
<accession>A0A9D1GV41</accession>
<dbReference type="SUPFAM" id="SSF51338">
    <property type="entry name" value="Composite domain of metallo-dependent hydrolases"/>
    <property type="match status" value="1"/>
</dbReference>
<gene>
    <name evidence="2" type="ORF">IAA98_00665</name>
</gene>
<organism evidence="2 3">
    <name type="scientific">Candidatus Avipropionibacterium avicola</name>
    <dbReference type="NCBI Taxonomy" id="2840701"/>
    <lineage>
        <taxon>Bacteria</taxon>
        <taxon>Bacillati</taxon>
        <taxon>Actinomycetota</taxon>
        <taxon>Actinomycetes</taxon>
        <taxon>Propionibacteriales</taxon>
        <taxon>Propionibacteriaceae</taxon>
        <taxon>Propionibacteriaceae incertae sedis</taxon>
        <taxon>Candidatus Avipropionibacterium</taxon>
    </lineage>
</organism>